<feature type="region of interest" description="Disordered" evidence="3">
    <location>
        <begin position="653"/>
        <end position="675"/>
    </location>
</feature>
<reference evidence="6 7" key="1">
    <citation type="submission" date="2024-11" db="EMBL/GenBank/DDBJ databases">
        <title>A near-complete genome assembly of Cinchona calisaya.</title>
        <authorList>
            <person name="Lian D.C."/>
            <person name="Zhao X.W."/>
            <person name="Wei L."/>
        </authorList>
    </citation>
    <scope>NUCLEOTIDE SEQUENCE [LARGE SCALE GENOMIC DNA]</scope>
    <source>
        <tissue evidence="6">Nenye</tissue>
    </source>
</reference>
<feature type="compositionally biased region" description="Polar residues" evidence="3">
    <location>
        <begin position="467"/>
        <end position="477"/>
    </location>
</feature>
<feature type="compositionally biased region" description="Polar residues" evidence="3">
    <location>
        <begin position="541"/>
        <end position="550"/>
    </location>
</feature>
<dbReference type="PROSITE" id="PS51294">
    <property type="entry name" value="HTH_MYB"/>
    <property type="match status" value="1"/>
</dbReference>
<dbReference type="Pfam" id="PF00249">
    <property type="entry name" value="Myb_DNA-binding"/>
    <property type="match status" value="1"/>
</dbReference>
<dbReference type="InterPro" id="IPR017930">
    <property type="entry name" value="Myb_dom"/>
</dbReference>
<evidence type="ECO:0000313" key="6">
    <source>
        <dbReference type="EMBL" id="KAL3514271.1"/>
    </source>
</evidence>
<accession>A0ABD2Z619</accession>
<protein>
    <recommendedName>
        <fullName evidence="8">Homeodomain-like superfamily protein</fullName>
    </recommendedName>
</protein>
<dbReference type="PANTHER" id="PTHR47206:SF1">
    <property type="entry name" value="HOMEODOMAIN-LIKE SUPERFAMILY PROTEIN"/>
    <property type="match status" value="1"/>
</dbReference>
<feature type="region of interest" description="Disordered" evidence="3">
    <location>
        <begin position="489"/>
        <end position="626"/>
    </location>
</feature>
<dbReference type="CDD" id="cd11660">
    <property type="entry name" value="SANT_TRF"/>
    <property type="match status" value="1"/>
</dbReference>
<dbReference type="PROSITE" id="PS50090">
    <property type="entry name" value="MYB_LIKE"/>
    <property type="match status" value="1"/>
</dbReference>
<feature type="region of interest" description="Disordered" evidence="3">
    <location>
        <begin position="284"/>
        <end position="306"/>
    </location>
</feature>
<proteinExistence type="predicted"/>
<dbReference type="PANTHER" id="PTHR47206">
    <property type="entry name" value="HOMEODOMAIN-LIKE SUPERFAMILY PROTEIN"/>
    <property type="match status" value="1"/>
</dbReference>
<evidence type="ECO:0000313" key="7">
    <source>
        <dbReference type="Proteomes" id="UP001630127"/>
    </source>
</evidence>
<dbReference type="InterPro" id="IPR001005">
    <property type="entry name" value="SANT/Myb"/>
</dbReference>
<organism evidence="6 7">
    <name type="scientific">Cinchona calisaya</name>
    <dbReference type="NCBI Taxonomy" id="153742"/>
    <lineage>
        <taxon>Eukaryota</taxon>
        <taxon>Viridiplantae</taxon>
        <taxon>Streptophyta</taxon>
        <taxon>Embryophyta</taxon>
        <taxon>Tracheophyta</taxon>
        <taxon>Spermatophyta</taxon>
        <taxon>Magnoliopsida</taxon>
        <taxon>eudicotyledons</taxon>
        <taxon>Gunneridae</taxon>
        <taxon>Pentapetalae</taxon>
        <taxon>asterids</taxon>
        <taxon>lamiids</taxon>
        <taxon>Gentianales</taxon>
        <taxon>Rubiaceae</taxon>
        <taxon>Cinchonoideae</taxon>
        <taxon>Cinchoneae</taxon>
        <taxon>Cinchona</taxon>
    </lineage>
</organism>
<evidence type="ECO:0000256" key="2">
    <source>
        <dbReference type="ARBA" id="ARBA00023242"/>
    </source>
</evidence>
<evidence type="ECO:0000256" key="3">
    <source>
        <dbReference type="SAM" id="MobiDB-lite"/>
    </source>
</evidence>
<keyword evidence="7" id="KW-1185">Reference proteome</keyword>
<dbReference type="SMART" id="SM00717">
    <property type="entry name" value="SANT"/>
    <property type="match status" value="1"/>
</dbReference>
<dbReference type="GO" id="GO:0005634">
    <property type="term" value="C:nucleus"/>
    <property type="evidence" value="ECO:0007669"/>
    <property type="project" value="UniProtKB-SubCell"/>
</dbReference>
<dbReference type="EMBL" id="JBJUIK010000011">
    <property type="protein sequence ID" value="KAL3514271.1"/>
    <property type="molecule type" value="Genomic_DNA"/>
</dbReference>
<evidence type="ECO:0000259" key="5">
    <source>
        <dbReference type="PROSITE" id="PS51294"/>
    </source>
</evidence>
<evidence type="ECO:0000259" key="4">
    <source>
        <dbReference type="PROSITE" id="PS50090"/>
    </source>
</evidence>
<dbReference type="InterPro" id="IPR009057">
    <property type="entry name" value="Homeodomain-like_sf"/>
</dbReference>
<evidence type="ECO:0008006" key="8">
    <source>
        <dbReference type="Google" id="ProtNLM"/>
    </source>
</evidence>
<feature type="compositionally biased region" description="Low complexity" evidence="3">
    <location>
        <begin position="284"/>
        <end position="294"/>
    </location>
</feature>
<dbReference type="Proteomes" id="UP001630127">
    <property type="component" value="Unassembled WGS sequence"/>
</dbReference>
<name>A0ABD2Z619_9GENT</name>
<keyword evidence="2" id="KW-0539">Nucleus</keyword>
<dbReference type="Gene3D" id="1.10.10.60">
    <property type="entry name" value="Homeodomain-like"/>
    <property type="match status" value="1"/>
</dbReference>
<feature type="compositionally biased region" description="Polar residues" evidence="3">
    <location>
        <begin position="523"/>
        <end position="534"/>
    </location>
</feature>
<feature type="domain" description="HTH myb-type" evidence="5">
    <location>
        <begin position="191"/>
        <end position="248"/>
    </location>
</feature>
<comment type="caution">
    <text evidence="6">The sequence shown here is derived from an EMBL/GenBank/DDBJ whole genome shotgun (WGS) entry which is preliminary data.</text>
</comment>
<sequence length="675" mass="70739">MGEKSKKPRKNIVTEEDISTLLQRYTATTVLTLLQEVAQLQDAKIDWNVLVKKSATGISDPTEYQMLWRHLAYRHALLDRFDDAAQPLDDDSDLECELEAFPAVSNEALAEAAACVKVLIASGPSDPNGSTVEAPLTINIPKGQMSKAPENSRCNTQGINITVPISVQKQSLPSVPSSEALDSNGATNANLPRRKRKAWSSAEDLELIAAVQKFGEGNWANILKGDFKSDRTATQLSQRWAIIKKRQGNLTPATGSQLSEAQLAARRAMSLALNMPMGDILKSSTSITSGTNSNAAHSKLGQRPATESSSVIASSLALTQHDSLSTSGHQIGSSKPRVATKKPSTKSSLSPDSMVKAAAVAAGARIATPSDAATLLKAAQSKNAVHIMPGGSVLKSSMAGNTNSLPSNVHFIRTGLASKALSTYSTALVNSSQTGGTQQVQGTSVKPATPVKRPDSAATPEELSGPSEVNSAPTSGPISRLELKAIEDSTTFGSSNSKKELLQEDQVGSKCNRPNEQMKGDLTTVSGNTGTDQLQEYPGVSGNSGSNQAEGGQASDLGETSKEHASGGEVSASANALIKQAGEGQIRSPSSRIAASNCHLGLNGNEASTKSDSTTKDNDMSMPVKCTTDNQSANVEIFENKNMAKREEGSVIMDVGGNDGQATRQQEAGAENGAK</sequence>
<feature type="domain" description="Myb-like" evidence="4">
    <location>
        <begin position="191"/>
        <end position="240"/>
    </location>
</feature>
<comment type="subcellular location">
    <subcellularLocation>
        <location evidence="1">Nucleus</location>
    </subcellularLocation>
</comment>
<feature type="compositionally biased region" description="Polar residues" evidence="3">
    <location>
        <begin position="173"/>
        <end position="190"/>
    </location>
</feature>
<feature type="compositionally biased region" description="Polar residues" evidence="3">
    <location>
        <begin position="323"/>
        <end position="333"/>
    </location>
</feature>
<feature type="region of interest" description="Disordered" evidence="3">
    <location>
        <begin position="430"/>
        <end position="477"/>
    </location>
</feature>
<feature type="compositionally biased region" description="Low complexity" evidence="3">
    <location>
        <begin position="431"/>
        <end position="445"/>
    </location>
</feature>
<gene>
    <name evidence="6" type="ORF">ACH5RR_026988</name>
</gene>
<dbReference type="AlphaFoldDB" id="A0ABD2Z619"/>
<evidence type="ECO:0000256" key="1">
    <source>
        <dbReference type="ARBA" id="ARBA00004123"/>
    </source>
</evidence>
<feature type="region of interest" description="Disordered" evidence="3">
    <location>
        <begin position="173"/>
        <end position="196"/>
    </location>
</feature>
<dbReference type="SUPFAM" id="SSF46689">
    <property type="entry name" value="Homeodomain-like"/>
    <property type="match status" value="1"/>
</dbReference>
<feature type="region of interest" description="Disordered" evidence="3">
    <location>
        <begin position="323"/>
        <end position="353"/>
    </location>
</feature>